<feature type="non-terminal residue" evidence="1">
    <location>
        <position position="1"/>
    </location>
</feature>
<comment type="caution">
    <text evidence="1">The sequence shown here is derived from an EMBL/GenBank/DDBJ whole genome shotgun (WGS) entry which is preliminary data.</text>
</comment>
<organism evidence="1 2">
    <name type="scientific">Belnapia arida</name>
    <dbReference type="NCBI Taxonomy" id="2804533"/>
    <lineage>
        <taxon>Bacteria</taxon>
        <taxon>Pseudomonadati</taxon>
        <taxon>Pseudomonadota</taxon>
        <taxon>Alphaproteobacteria</taxon>
        <taxon>Acetobacterales</taxon>
        <taxon>Roseomonadaceae</taxon>
        <taxon>Belnapia</taxon>
    </lineage>
</organism>
<dbReference type="Proteomes" id="UP000660885">
    <property type="component" value="Unassembled WGS sequence"/>
</dbReference>
<proteinExistence type="predicted"/>
<accession>A0ABS1UDJ5</accession>
<keyword evidence="2" id="KW-1185">Reference proteome</keyword>
<evidence type="ECO:0000313" key="2">
    <source>
        <dbReference type="Proteomes" id="UP000660885"/>
    </source>
</evidence>
<gene>
    <name evidence="1" type="ORF">JMJ56_33005</name>
</gene>
<dbReference type="EMBL" id="JAETWB010000129">
    <property type="protein sequence ID" value="MBL6082772.1"/>
    <property type="molecule type" value="Genomic_DNA"/>
</dbReference>
<sequence>ERSLGGLWAAIGRIIDTFTPAVCANYFAAAGYDAD</sequence>
<protein>
    <submittedName>
        <fullName evidence="1">IS630 family transposase</fullName>
    </submittedName>
</protein>
<reference evidence="1 2" key="1">
    <citation type="submission" date="2021-01" db="EMBL/GenBank/DDBJ databases">
        <title>Belnapia mucosa sp. nov. and Belnapia arida sp. nov., isolated from the Tabernas Desert (Almeria, Spain).</title>
        <authorList>
            <person name="Molina-Menor E."/>
            <person name="Vidal-Verdu A."/>
            <person name="Calonge A."/>
            <person name="Satari L."/>
            <person name="Pereto J."/>
            <person name="Porcar M."/>
        </authorList>
    </citation>
    <scope>NUCLEOTIDE SEQUENCE [LARGE SCALE GENOMIC DNA]</scope>
    <source>
        <strain evidence="1 2">T18</strain>
    </source>
</reference>
<name>A0ABS1UDJ5_9PROT</name>
<evidence type="ECO:0000313" key="1">
    <source>
        <dbReference type="EMBL" id="MBL6082772.1"/>
    </source>
</evidence>